<feature type="region of interest" description="Disordered" evidence="1">
    <location>
        <begin position="1"/>
        <end position="36"/>
    </location>
</feature>
<reference evidence="2" key="1">
    <citation type="submission" date="2021-02" db="EMBL/GenBank/DDBJ databases">
        <authorList>
            <person name="Nowell W R."/>
        </authorList>
    </citation>
    <scope>NUCLEOTIDE SEQUENCE</scope>
</reference>
<protein>
    <submittedName>
        <fullName evidence="2">Uncharacterized protein</fullName>
    </submittedName>
</protein>
<dbReference type="Proteomes" id="UP000663856">
    <property type="component" value="Unassembled WGS sequence"/>
</dbReference>
<keyword evidence="5" id="KW-1185">Reference proteome</keyword>
<evidence type="ECO:0000313" key="2">
    <source>
        <dbReference type="EMBL" id="CAF2049001.1"/>
    </source>
</evidence>
<evidence type="ECO:0000313" key="5">
    <source>
        <dbReference type="Proteomes" id="UP000663866"/>
    </source>
</evidence>
<gene>
    <name evidence="3" type="ORF">OVN521_LOCUS5531</name>
    <name evidence="2" type="ORF">WKI299_LOCUS9794</name>
</gene>
<dbReference type="AlphaFoldDB" id="A0A816PK24"/>
<evidence type="ECO:0000256" key="1">
    <source>
        <dbReference type="SAM" id="MobiDB-lite"/>
    </source>
</evidence>
<sequence>MNFNNSARDKNELHPGDTKIDRSHSARDLSTDDDDDCFIKFGFASSSKEKDRAQQSSEQDQPAYLVEEIDAITALFIYDIYTKKQKSKLNPKQRMRAVMSPNSICDDIDRFDSIYSCLIDQTSSSQNHNLKKSYRVQNCLRDRFVTLPAIDAFNEFQQNEQSRVYEEKQAVLNRVPFIPNILAHQRTCPFYNLNEIIKRIQDQLD</sequence>
<feature type="compositionally biased region" description="Basic and acidic residues" evidence="1">
    <location>
        <begin position="7"/>
        <end position="30"/>
    </location>
</feature>
<accession>A0A816PK24</accession>
<organism evidence="2 4">
    <name type="scientific">Rotaria magnacalcarata</name>
    <dbReference type="NCBI Taxonomy" id="392030"/>
    <lineage>
        <taxon>Eukaryota</taxon>
        <taxon>Metazoa</taxon>
        <taxon>Spiralia</taxon>
        <taxon>Gnathifera</taxon>
        <taxon>Rotifera</taxon>
        <taxon>Eurotatoria</taxon>
        <taxon>Bdelloidea</taxon>
        <taxon>Philodinida</taxon>
        <taxon>Philodinidae</taxon>
        <taxon>Rotaria</taxon>
    </lineage>
</organism>
<dbReference type="EMBL" id="CAJNRF010003277">
    <property type="protein sequence ID" value="CAF2049001.1"/>
    <property type="molecule type" value="Genomic_DNA"/>
</dbReference>
<name>A0A816PK24_9BILA</name>
<proteinExistence type="predicted"/>
<dbReference type="EMBL" id="CAJOBG010000553">
    <property type="protein sequence ID" value="CAF3829016.1"/>
    <property type="molecule type" value="Genomic_DNA"/>
</dbReference>
<evidence type="ECO:0000313" key="4">
    <source>
        <dbReference type="Proteomes" id="UP000663856"/>
    </source>
</evidence>
<dbReference type="Proteomes" id="UP000663866">
    <property type="component" value="Unassembled WGS sequence"/>
</dbReference>
<comment type="caution">
    <text evidence="2">The sequence shown here is derived from an EMBL/GenBank/DDBJ whole genome shotgun (WGS) entry which is preliminary data.</text>
</comment>
<evidence type="ECO:0000313" key="3">
    <source>
        <dbReference type="EMBL" id="CAF3829016.1"/>
    </source>
</evidence>